<dbReference type="GeneID" id="54462572"/>
<gene>
    <name evidence="1 3" type="ORF">BDZ99DRAFT_470876</name>
</gene>
<protein>
    <submittedName>
        <fullName evidence="1 3">Uncharacterized protein</fullName>
    </submittedName>
</protein>
<dbReference type="EMBL" id="MU003692">
    <property type="protein sequence ID" value="KAF2817940.1"/>
    <property type="molecule type" value="Genomic_DNA"/>
</dbReference>
<proteinExistence type="predicted"/>
<organism evidence="1">
    <name type="scientific">Mytilinidion resinicola</name>
    <dbReference type="NCBI Taxonomy" id="574789"/>
    <lineage>
        <taxon>Eukaryota</taxon>
        <taxon>Fungi</taxon>
        <taxon>Dikarya</taxon>
        <taxon>Ascomycota</taxon>
        <taxon>Pezizomycotina</taxon>
        <taxon>Dothideomycetes</taxon>
        <taxon>Pleosporomycetidae</taxon>
        <taxon>Mytilinidiales</taxon>
        <taxon>Mytilinidiaceae</taxon>
        <taxon>Mytilinidion</taxon>
    </lineage>
</organism>
<reference evidence="3" key="3">
    <citation type="submission" date="2025-04" db="UniProtKB">
        <authorList>
            <consortium name="RefSeq"/>
        </authorList>
    </citation>
    <scope>IDENTIFICATION</scope>
    <source>
        <strain evidence="3">CBS 304.34</strain>
    </source>
</reference>
<dbReference type="Proteomes" id="UP000504636">
    <property type="component" value="Unplaced"/>
</dbReference>
<dbReference type="RefSeq" id="XP_033584904.1">
    <property type="nucleotide sequence ID" value="XM_033721679.1"/>
</dbReference>
<accession>A0A6A6ZA82</accession>
<evidence type="ECO:0000313" key="3">
    <source>
        <dbReference type="RefSeq" id="XP_033584904.1"/>
    </source>
</evidence>
<reference evidence="3" key="2">
    <citation type="submission" date="2020-04" db="EMBL/GenBank/DDBJ databases">
        <authorList>
            <consortium name="NCBI Genome Project"/>
        </authorList>
    </citation>
    <scope>NUCLEOTIDE SEQUENCE</scope>
    <source>
        <strain evidence="3">CBS 304.34</strain>
    </source>
</reference>
<keyword evidence="2" id="KW-1185">Reference proteome</keyword>
<dbReference type="AlphaFoldDB" id="A0A6A6ZA82"/>
<evidence type="ECO:0000313" key="2">
    <source>
        <dbReference type="Proteomes" id="UP000504636"/>
    </source>
</evidence>
<evidence type="ECO:0000313" key="1">
    <source>
        <dbReference type="EMBL" id="KAF2817940.1"/>
    </source>
</evidence>
<sequence length="188" mass="21575">MIVVGYNHAHPDEAWDLPAVRARFRRSALDTGRRQGRLHVENILEVKYMVNILVNKWSEDGFGLRDAEIPSVYVSTPVPIPTWHVVVADASARRIPPAQVRRDDQANKEETSNRADHYDLTTLAISIQKPSAGPMMRFERTLFSGSRFMVMLQFDRPTDFDPNLLQSSRPSPFLILIPLPEIWNWKLV</sequence>
<name>A0A6A6ZA82_9PEZI</name>
<reference evidence="1 3" key="1">
    <citation type="journal article" date="2020" name="Stud. Mycol.">
        <title>101 Dothideomycetes genomes: a test case for predicting lifestyles and emergence of pathogens.</title>
        <authorList>
            <person name="Haridas S."/>
            <person name="Albert R."/>
            <person name="Binder M."/>
            <person name="Bloem J."/>
            <person name="Labutti K."/>
            <person name="Salamov A."/>
            <person name="Andreopoulos B."/>
            <person name="Baker S."/>
            <person name="Barry K."/>
            <person name="Bills G."/>
            <person name="Bluhm B."/>
            <person name="Cannon C."/>
            <person name="Castanera R."/>
            <person name="Culley D."/>
            <person name="Daum C."/>
            <person name="Ezra D."/>
            <person name="Gonzalez J."/>
            <person name="Henrissat B."/>
            <person name="Kuo A."/>
            <person name="Liang C."/>
            <person name="Lipzen A."/>
            <person name="Lutzoni F."/>
            <person name="Magnuson J."/>
            <person name="Mondo S."/>
            <person name="Nolan M."/>
            <person name="Ohm R."/>
            <person name="Pangilinan J."/>
            <person name="Park H.-J."/>
            <person name="Ramirez L."/>
            <person name="Alfaro M."/>
            <person name="Sun H."/>
            <person name="Tritt A."/>
            <person name="Yoshinaga Y."/>
            <person name="Zwiers L.-H."/>
            <person name="Turgeon B."/>
            <person name="Goodwin S."/>
            <person name="Spatafora J."/>
            <person name="Crous P."/>
            <person name="Grigoriev I."/>
        </authorList>
    </citation>
    <scope>NUCLEOTIDE SEQUENCE</scope>
    <source>
        <strain evidence="1 3">CBS 304.34</strain>
    </source>
</reference>